<gene>
    <name evidence="1" type="ORF">RM573_00050</name>
</gene>
<dbReference type="EMBL" id="JAVRIF010000001">
    <property type="protein sequence ID" value="MDT0601986.1"/>
    <property type="molecule type" value="Genomic_DNA"/>
</dbReference>
<proteinExistence type="predicted"/>
<evidence type="ECO:0000313" key="1">
    <source>
        <dbReference type="EMBL" id="MDT0601986.1"/>
    </source>
</evidence>
<organism evidence="1 2">
    <name type="scientific">Thalassotalea castellviae</name>
    <dbReference type="NCBI Taxonomy" id="3075612"/>
    <lineage>
        <taxon>Bacteria</taxon>
        <taxon>Pseudomonadati</taxon>
        <taxon>Pseudomonadota</taxon>
        <taxon>Gammaproteobacteria</taxon>
        <taxon>Alteromonadales</taxon>
        <taxon>Colwelliaceae</taxon>
        <taxon>Thalassotalea</taxon>
    </lineage>
</organism>
<reference evidence="1 2" key="1">
    <citation type="submission" date="2023-09" db="EMBL/GenBank/DDBJ databases">
        <authorList>
            <person name="Rey-Velasco X."/>
        </authorList>
    </citation>
    <scope>NUCLEOTIDE SEQUENCE [LARGE SCALE GENOMIC DNA]</scope>
    <source>
        <strain evidence="1 2">W431</strain>
    </source>
</reference>
<sequence length="66" mass="6887">MSITIASSSNTNTNIDTGHALLTAKKVQDQQELEGQLAMKLIEGANVEAASLPTTASSGHHINVKV</sequence>
<name>A0ABU2ZVM8_9GAMM</name>
<accession>A0ABU2ZVM8</accession>
<dbReference type="RefSeq" id="WP_311575334.1">
    <property type="nucleotide sequence ID" value="NZ_JAVRIF010000001.1"/>
</dbReference>
<protein>
    <submittedName>
        <fullName evidence="1">Cytoplasmic protein</fullName>
    </submittedName>
</protein>
<dbReference type="Proteomes" id="UP001266357">
    <property type="component" value="Unassembled WGS sequence"/>
</dbReference>
<comment type="caution">
    <text evidence="1">The sequence shown here is derived from an EMBL/GenBank/DDBJ whole genome shotgun (WGS) entry which is preliminary data.</text>
</comment>
<evidence type="ECO:0000313" key="2">
    <source>
        <dbReference type="Proteomes" id="UP001266357"/>
    </source>
</evidence>
<keyword evidence="2" id="KW-1185">Reference proteome</keyword>